<gene>
    <name evidence="2" type="ORF">GGR05_003224</name>
</gene>
<dbReference type="AlphaFoldDB" id="A0A7W6BVX8"/>
<organism evidence="2 3">
    <name type="scientific">Aureimonas phyllosphaerae</name>
    <dbReference type="NCBI Taxonomy" id="1166078"/>
    <lineage>
        <taxon>Bacteria</taxon>
        <taxon>Pseudomonadati</taxon>
        <taxon>Pseudomonadota</taxon>
        <taxon>Alphaproteobacteria</taxon>
        <taxon>Hyphomicrobiales</taxon>
        <taxon>Aurantimonadaceae</taxon>
        <taxon>Aureimonas</taxon>
    </lineage>
</organism>
<dbReference type="EMBL" id="JACIDO010000006">
    <property type="protein sequence ID" value="MBB3937059.1"/>
    <property type="molecule type" value="Genomic_DNA"/>
</dbReference>
<dbReference type="RefSeq" id="WP_280141126.1">
    <property type="nucleotide sequence ID" value="NZ_FOOA01000018.1"/>
</dbReference>
<protein>
    <submittedName>
        <fullName evidence="2">Uncharacterized protein</fullName>
    </submittedName>
</protein>
<reference evidence="2 3" key="1">
    <citation type="submission" date="2020-08" db="EMBL/GenBank/DDBJ databases">
        <title>Genomic Encyclopedia of Type Strains, Phase IV (KMG-IV): sequencing the most valuable type-strain genomes for metagenomic binning, comparative biology and taxonomic classification.</title>
        <authorList>
            <person name="Goeker M."/>
        </authorList>
    </citation>
    <scope>NUCLEOTIDE SEQUENCE [LARGE SCALE GENOMIC DNA]</scope>
    <source>
        <strain evidence="2 3">DSM 25024</strain>
    </source>
</reference>
<keyword evidence="3" id="KW-1185">Reference proteome</keyword>
<comment type="caution">
    <text evidence="2">The sequence shown here is derived from an EMBL/GenBank/DDBJ whole genome shotgun (WGS) entry which is preliminary data.</text>
</comment>
<evidence type="ECO:0000256" key="1">
    <source>
        <dbReference type="SAM" id="MobiDB-lite"/>
    </source>
</evidence>
<evidence type="ECO:0000313" key="2">
    <source>
        <dbReference type="EMBL" id="MBB3937059.1"/>
    </source>
</evidence>
<proteinExistence type="predicted"/>
<sequence length="40" mass="4021">MDNGVDVRALDVAPTAPHMGGEAGAGRAGNLVGGSSWRDR</sequence>
<feature type="region of interest" description="Disordered" evidence="1">
    <location>
        <begin position="1"/>
        <end position="40"/>
    </location>
</feature>
<evidence type="ECO:0000313" key="3">
    <source>
        <dbReference type="Proteomes" id="UP000531216"/>
    </source>
</evidence>
<accession>A0A7W6BVX8</accession>
<dbReference type="Proteomes" id="UP000531216">
    <property type="component" value="Unassembled WGS sequence"/>
</dbReference>
<name>A0A7W6BVX8_9HYPH</name>